<comment type="caution">
    <text evidence="1">The sequence shown here is derived from an EMBL/GenBank/DDBJ whole genome shotgun (WGS) entry which is preliminary data.</text>
</comment>
<dbReference type="EMBL" id="AKHW03000257">
    <property type="protein sequence ID" value="KYO48183.1"/>
    <property type="molecule type" value="Genomic_DNA"/>
</dbReference>
<dbReference type="Gene3D" id="3.60.10.10">
    <property type="entry name" value="Endonuclease/exonuclease/phosphatase"/>
    <property type="match status" value="1"/>
</dbReference>
<proteinExistence type="predicted"/>
<keyword evidence="2" id="KW-1185">Reference proteome</keyword>
<evidence type="ECO:0008006" key="3">
    <source>
        <dbReference type="Google" id="ProtNLM"/>
    </source>
</evidence>
<evidence type="ECO:0000313" key="2">
    <source>
        <dbReference type="Proteomes" id="UP000050525"/>
    </source>
</evidence>
<name>A0A151PGQ9_ALLMI</name>
<dbReference type="SUPFAM" id="SSF56219">
    <property type="entry name" value="DNase I-like"/>
    <property type="match status" value="1"/>
</dbReference>
<dbReference type="AlphaFoldDB" id="A0A151PGQ9"/>
<evidence type="ECO:0000313" key="1">
    <source>
        <dbReference type="EMBL" id="KYO48183.1"/>
    </source>
</evidence>
<reference evidence="1 2" key="1">
    <citation type="journal article" date="2012" name="Genome Biol.">
        <title>Sequencing three crocodilian genomes to illuminate the evolution of archosaurs and amniotes.</title>
        <authorList>
            <person name="St John J.A."/>
            <person name="Braun E.L."/>
            <person name="Isberg S.R."/>
            <person name="Miles L.G."/>
            <person name="Chong A.Y."/>
            <person name="Gongora J."/>
            <person name="Dalzell P."/>
            <person name="Moran C."/>
            <person name="Bed'hom B."/>
            <person name="Abzhanov A."/>
            <person name="Burgess S.C."/>
            <person name="Cooksey A.M."/>
            <person name="Castoe T.A."/>
            <person name="Crawford N.G."/>
            <person name="Densmore L.D."/>
            <person name="Drew J.C."/>
            <person name="Edwards S.V."/>
            <person name="Faircloth B.C."/>
            <person name="Fujita M.K."/>
            <person name="Greenwold M.J."/>
            <person name="Hoffmann F.G."/>
            <person name="Howard J.M."/>
            <person name="Iguchi T."/>
            <person name="Janes D.E."/>
            <person name="Khan S.Y."/>
            <person name="Kohno S."/>
            <person name="de Koning A.J."/>
            <person name="Lance S.L."/>
            <person name="McCarthy F.M."/>
            <person name="McCormack J.E."/>
            <person name="Merchant M.E."/>
            <person name="Peterson D.G."/>
            <person name="Pollock D.D."/>
            <person name="Pourmand N."/>
            <person name="Raney B.J."/>
            <person name="Roessler K.A."/>
            <person name="Sanford J.R."/>
            <person name="Sawyer R.H."/>
            <person name="Schmidt C.J."/>
            <person name="Triplett E.W."/>
            <person name="Tuberville T.D."/>
            <person name="Venegas-Anaya M."/>
            <person name="Howard J.T."/>
            <person name="Jarvis E.D."/>
            <person name="Guillette L.J.Jr."/>
            <person name="Glenn T.C."/>
            <person name="Green R.E."/>
            <person name="Ray D.A."/>
        </authorList>
    </citation>
    <scope>NUCLEOTIDE SEQUENCE [LARGE SCALE GENOMIC DNA]</scope>
    <source>
        <strain evidence="1">KSC_2009_1</strain>
    </source>
</reference>
<accession>A0A151PGQ9</accession>
<gene>
    <name evidence="1" type="ORF">Y1Q_0001976</name>
</gene>
<protein>
    <recommendedName>
        <fullName evidence="3">Endonuclease/exonuclease/phosphatase domain-containing protein</fullName>
    </recommendedName>
</protein>
<sequence length="74" mass="8168">MLTVMSKNNQHATIISVYALTLNAANDVKEQFYSDLGNALTNIPKEDKIILLGDFNTRLGSLFPVGSEKLLPLF</sequence>
<dbReference type="Proteomes" id="UP000050525">
    <property type="component" value="Unassembled WGS sequence"/>
</dbReference>
<organism evidence="1 2">
    <name type="scientific">Alligator mississippiensis</name>
    <name type="common">American alligator</name>
    <dbReference type="NCBI Taxonomy" id="8496"/>
    <lineage>
        <taxon>Eukaryota</taxon>
        <taxon>Metazoa</taxon>
        <taxon>Chordata</taxon>
        <taxon>Craniata</taxon>
        <taxon>Vertebrata</taxon>
        <taxon>Euteleostomi</taxon>
        <taxon>Archelosauria</taxon>
        <taxon>Archosauria</taxon>
        <taxon>Crocodylia</taxon>
        <taxon>Alligatoridae</taxon>
        <taxon>Alligatorinae</taxon>
        <taxon>Alligator</taxon>
    </lineage>
</organism>
<dbReference type="InterPro" id="IPR036691">
    <property type="entry name" value="Endo/exonu/phosph_ase_sf"/>
</dbReference>